<proteinExistence type="predicted"/>
<organism evidence="1 2">
    <name type="scientific">Agrobacterium tumefaciens str. B6</name>
    <dbReference type="NCBI Taxonomy" id="1183423"/>
    <lineage>
        <taxon>Bacteria</taxon>
        <taxon>Pseudomonadati</taxon>
        <taxon>Pseudomonadota</taxon>
        <taxon>Alphaproteobacteria</taxon>
        <taxon>Hyphomicrobiales</taxon>
        <taxon>Rhizobiaceae</taxon>
        <taxon>Rhizobium/Agrobacterium group</taxon>
        <taxon>Agrobacterium</taxon>
        <taxon>Agrobacterium tumefaciens complex</taxon>
    </lineage>
</organism>
<dbReference type="AlphaFoldDB" id="A0A822UZ57"/>
<accession>A0A822UZ57</accession>
<evidence type="ECO:0000313" key="2">
    <source>
        <dbReference type="Proteomes" id="UP000192074"/>
    </source>
</evidence>
<sequence length="71" mass="7309">MSEKSPLSDNDVYDRLHDAIQALGDNTCLTPLGTATMAAALSALVNLQGCLLIAAERGDPNNGAIIDPSAL</sequence>
<protein>
    <submittedName>
        <fullName evidence="1">Uncharacterized protein</fullName>
    </submittedName>
</protein>
<dbReference type="EMBL" id="FCNL01000011">
    <property type="protein sequence ID" value="CVI15224.1"/>
    <property type="molecule type" value="Genomic_DNA"/>
</dbReference>
<gene>
    <name evidence="1" type="ORF">AGR4A_Cc190027</name>
</gene>
<reference evidence="1 2" key="1">
    <citation type="submission" date="2016-01" db="EMBL/GenBank/DDBJ databases">
        <authorList>
            <person name="Regsiter A."/>
            <person name="william w."/>
        </authorList>
    </citation>
    <scope>NUCLEOTIDE SEQUENCE [LARGE SCALE GENOMIC DNA]</scope>
    <source>
        <strain evidence="1 2">B6</strain>
    </source>
</reference>
<dbReference type="Proteomes" id="UP000192074">
    <property type="component" value="Unassembled WGS sequence"/>
</dbReference>
<comment type="caution">
    <text evidence="1">The sequence shown here is derived from an EMBL/GenBank/DDBJ whole genome shotgun (WGS) entry which is preliminary data.</text>
</comment>
<name>A0A822UZ57_AGRTU</name>
<evidence type="ECO:0000313" key="1">
    <source>
        <dbReference type="EMBL" id="CVI15224.1"/>
    </source>
</evidence>